<dbReference type="EMBL" id="JAOPKA010000024">
    <property type="protein sequence ID" value="MCU4744246.1"/>
    <property type="molecule type" value="Genomic_DNA"/>
</dbReference>
<reference evidence="2" key="1">
    <citation type="submission" date="2022-09" db="EMBL/GenBank/DDBJ databases">
        <title>Enrichment on poylsaccharides allowed isolation of novel metabolic and taxonomic groups of Haloarchaea.</title>
        <authorList>
            <person name="Sorokin D.Y."/>
            <person name="Elcheninov A.G."/>
            <person name="Khizhniak T.V."/>
            <person name="Kolganova T.V."/>
            <person name="Kublanov I.V."/>
        </authorList>
    </citation>
    <scope>NUCLEOTIDE SEQUENCE</scope>
    <source>
        <strain evidence="2">AArc-xg1-1</strain>
    </source>
</reference>
<feature type="region of interest" description="Disordered" evidence="1">
    <location>
        <begin position="155"/>
        <end position="182"/>
    </location>
</feature>
<evidence type="ECO:0000256" key="1">
    <source>
        <dbReference type="SAM" id="MobiDB-lite"/>
    </source>
</evidence>
<comment type="caution">
    <text evidence="2">The sequence shown here is derived from an EMBL/GenBank/DDBJ whole genome shotgun (WGS) entry which is preliminary data.</text>
</comment>
<organism evidence="2 3">
    <name type="scientific">Natronoglomus mannanivorans</name>
    <dbReference type="NCBI Taxonomy" id="2979990"/>
    <lineage>
        <taxon>Archaea</taxon>
        <taxon>Methanobacteriati</taxon>
        <taxon>Methanobacteriota</taxon>
        <taxon>Stenosarchaea group</taxon>
        <taxon>Halobacteria</taxon>
        <taxon>Halobacteriales</taxon>
        <taxon>Natrialbaceae</taxon>
        <taxon>Natronoglomus</taxon>
    </lineage>
</organism>
<proteinExistence type="predicted"/>
<evidence type="ECO:0000313" key="3">
    <source>
        <dbReference type="Proteomes" id="UP001321018"/>
    </source>
</evidence>
<feature type="compositionally biased region" description="Polar residues" evidence="1">
    <location>
        <begin position="327"/>
        <end position="346"/>
    </location>
</feature>
<dbReference type="Proteomes" id="UP001321018">
    <property type="component" value="Unassembled WGS sequence"/>
</dbReference>
<feature type="region of interest" description="Disordered" evidence="1">
    <location>
        <begin position="287"/>
        <end position="381"/>
    </location>
</feature>
<accession>A0AAP3E413</accession>
<evidence type="ECO:0000313" key="2">
    <source>
        <dbReference type="EMBL" id="MCU4744246.1"/>
    </source>
</evidence>
<feature type="compositionally biased region" description="Polar residues" evidence="1">
    <location>
        <begin position="158"/>
        <end position="182"/>
    </location>
</feature>
<feature type="compositionally biased region" description="Acidic residues" evidence="1">
    <location>
        <begin position="311"/>
        <end position="321"/>
    </location>
</feature>
<gene>
    <name evidence="2" type="ORF">OB960_22990</name>
</gene>
<dbReference type="AlphaFoldDB" id="A0AAP3E413"/>
<dbReference type="RefSeq" id="WP_338006054.1">
    <property type="nucleotide sequence ID" value="NZ_JAOPKA010000024.1"/>
</dbReference>
<name>A0AAP3E413_9EURY</name>
<protein>
    <submittedName>
        <fullName evidence="2">Uncharacterized protein</fullName>
    </submittedName>
</protein>
<sequence length="459" mass="51068">MTANNTNADDRKNVASHENTDSDFQYHCPHCDKHYANEILIRVHITRSDDAAHANRDGFMPEAEICVTDTTGTELRSVTKRPRDINAQSVTLNDFPDDLTDRHKLILLAATHNPHETEYTELKNIADELFEQYGDEPLSYATVRRVTRRFYRPDTSDRVNTADTTQLAGTNDDSDAPNTRTERVNQNGTLADLTPKQQAIVIATVTHPDDSNVQIAGRINTAQSYPSQVTEKFNRIVNRIDDRIDSGDAIETVLADEIEHGDITTLTAKNLLDDVAINPHDILNEIADSTENGEQPGRKGTLDSFRTTDSADGEDSEDDTPFDCGVSEQNAVMTASPYDTKSAGDNTSSHRKSTETTTKTYTADQVMSQHTDGDDADSDRNDVVEHTDVSVDECAVGISDDRKQDMIPRSEIEQLKLHVEFERRLAERTANQSGNGTRSPDRIAFAKIMETELNAILEQ</sequence>